<keyword evidence="5" id="KW-0479">Metal-binding</keyword>
<dbReference type="InterPro" id="IPR023343">
    <property type="entry name" value="Penicillin_amidase_dom1"/>
</dbReference>
<dbReference type="InterPro" id="IPR029055">
    <property type="entry name" value="Ntn_hydrolases_N"/>
</dbReference>
<proteinExistence type="inferred from homology"/>
<keyword evidence="2" id="KW-0378">Hydrolase</keyword>
<evidence type="ECO:0000256" key="2">
    <source>
        <dbReference type="ARBA" id="ARBA00022801"/>
    </source>
</evidence>
<dbReference type="InterPro" id="IPR043146">
    <property type="entry name" value="Penicillin_amidase_N_B-knob"/>
</dbReference>
<evidence type="ECO:0000256" key="5">
    <source>
        <dbReference type="PIRSR" id="PIRSR001227-2"/>
    </source>
</evidence>
<dbReference type="InterPro" id="IPR043147">
    <property type="entry name" value="Penicillin_amidase_A-knob"/>
</dbReference>
<evidence type="ECO:0000256" key="1">
    <source>
        <dbReference type="ARBA" id="ARBA00006586"/>
    </source>
</evidence>
<evidence type="ECO:0000256" key="4">
    <source>
        <dbReference type="PIRSR" id="PIRSR001227-1"/>
    </source>
</evidence>
<dbReference type="CDD" id="cd03747">
    <property type="entry name" value="Ntn_PGA_like"/>
    <property type="match status" value="1"/>
</dbReference>
<name>A0A5J5IF67_9BACT</name>
<dbReference type="AlphaFoldDB" id="A0A5J5IF67"/>
<gene>
    <name evidence="6" type="ORF">FW778_21715</name>
</gene>
<evidence type="ECO:0000313" key="6">
    <source>
        <dbReference type="EMBL" id="KAA9034631.1"/>
    </source>
</evidence>
<protein>
    <submittedName>
        <fullName evidence="6">Penicillin acylase family protein</fullName>
    </submittedName>
</protein>
<feature type="binding site" evidence="5">
    <location>
        <position position="355"/>
    </location>
    <ligand>
        <name>Ca(2+)</name>
        <dbReference type="ChEBI" id="CHEBI:29108"/>
    </ligand>
</feature>
<dbReference type="Proteomes" id="UP000326903">
    <property type="component" value="Unassembled WGS sequence"/>
</dbReference>
<feature type="binding site" evidence="5">
    <location>
        <position position="352"/>
    </location>
    <ligand>
        <name>Ca(2+)</name>
        <dbReference type="ChEBI" id="CHEBI:29108"/>
    </ligand>
</feature>
<dbReference type="PANTHER" id="PTHR34218:SF4">
    <property type="entry name" value="ACYL-HOMOSERINE LACTONE ACYLASE QUIP"/>
    <property type="match status" value="1"/>
</dbReference>
<accession>A0A5J5IF67</accession>
<sequence length="810" mass="92033">MRIIPFVTFGVITTALIIILNSTLLVPAPLGKLLSPQSGIWQNAEPADYNYSADLSFKQLKGKVNVYFDNRLVPHVFAEDENDAFFVQGYLHAKFRLWQMEFQTHAAAGRISELIGKKAINFDRDKRRLGMVFAAENSLKEVEKDPETLAECDNYTAGVNAYIESLNESTLPLEYKLLGYHPEKWTNLKTALFLKYMSLDLAGSENDFEYTNAKSVFSSADFDKIYPVIMDSLDPIVPKGTVFPKPGIELKIPSTADSLYFDAKDSTTIQEQKPDPNNGSNNWAVGGSRTKSGYPILCNDPHLGLNLPSLWYEMQISTPTYNAYGATFPGAPAIIIGFNDSCAFGFTNAMRDVRDYYEIKFKDSTRKEYWFDNEWKQTSFRIEKIKVKGEPDYLDTVAYTNIGPVMYDKSYSGGRATNHKYYAVRWKAHDPSNELKMFTLLDKAKNYNDYLDAIKYLHTPGQNCLFASKSGDIAIWDQGEFPAKWKRQGDFVMPGTDSSYFWQEMIPQDENPHLVNPERGYVSSANQLPADTSYPYYLGGSYPPYRSWEINKRLSAMDNITPEDMMKLQTDNYNVFGEMALPVLVNNMEVLKLSNDELNYFEFLKTWNLRNDVDSKGATLFVLTWDSLENKVWDDEFLKTNLQLMMPYESTLLNNILKDSSFKFLDDINTPQIETLGDDVTAAFKKAVSVAEEADSNGRLEWGKYKDTKVLHLARLDALSRLHLPIGGGTNTINAANQQHGPSWRMIVSLTPQTQAYGVYPGGQSGNPGSKFYDNFVDAWVQGKYFTLWLMKATDVNDDRIKWTMSFKNG</sequence>
<comment type="similarity">
    <text evidence="1">Belongs to the peptidase S45 family.</text>
</comment>
<reference evidence="6 7" key="1">
    <citation type="submission" date="2019-09" db="EMBL/GenBank/DDBJ databases">
        <title>Draft genome sequence of Ginsengibacter sp. BR5-29.</title>
        <authorList>
            <person name="Im W.-T."/>
        </authorList>
    </citation>
    <scope>NUCLEOTIDE SEQUENCE [LARGE SCALE GENOMIC DNA]</scope>
    <source>
        <strain evidence="6 7">BR5-29</strain>
    </source>
</reference>
<dbReference type="Gene3D" id="2.30.120.10">
    <property type="match status" value="1"/>
</dbReference>
<dbReference type="PANTHER" id="PTHR34218">
    <property type="entry name" value="PEPTIDASE S45 PENICILLIN AMIDASE"/>
    <property type="match status" value="1"/>
</dbReference>
<dbReference type="InterPro" id="IPR002692">
    <property type="entry name" value="S45"/>
</dbReference>
<dbReference type="PIRSF" id="PIRSF001227">
    <property type="entry name" value="Pen_acylase"/>
    <property type="match status" value="1"/>
</dbReference>
<dbReference type="EMBL" id="VYQF01000013">
    <property type="protein sequence ID" value="KAA9034631.1"/>
    <property type="molecule type" value="Genomic_DNA"/>
</dbReference>
<dbReference type="Gene3D" id="3.60.20.10">
    <property type="entry name" value="Glutamine Phosphoribosylpyrophosphate, subunit 1, domain 1"/>
    <property type="match status" value="1"/>
</dbReference>
<comment type="cofactor">
    <cofactor evidence="5">
        <name>Ca(2+)</name>
        <dbReference type="ChEBI" id="CHEBI:29108"/>
    </cofactor>
    <text evidence="5">Binds 1 Ca(2+) ion per dimer.</text>
</comment>
<organism evidence="6 7">
    <name type="scientific">Ginsengibacter hankyongi</name>
    <dbReference type="NCBI Taxonomy" id="2607284"/>
    <lineage>
        <taxon>Bacteria</taxon>
        <taxon>Pseudomonadati</taxon>
        <taxon>Bacteroidota</taxon>
        <taxon>Chitinophagia</taxon>
        <taxon>Chitinophagales</taxon>
        <taxon>Chitinophagaceae</taxon>
        <taxon>Ginsengibacter</taxon>
    </lineage>
</organism>
<comment type="caution">
    <text evidence="6">The sequence shown here is derived from an EMBL/GenBank/DDBJ whole genome shotgun (WGS) entry which is preliminary data.</text>
</comment>
<evidence type="ECO:0000256" key="3">
    <source>
        <dbReference type="ARBA" id="ARBA00023145"/>
    </source>
</evidence>
<dbReference type="GO" id="GO:0017000">
    <property type="term" value="P:antibiotic biosynthetic process"/>
    <property type="evidence" value="ECO:0007669"/>
    <property type="project" value="InterPro"/>
</dbReference>
<dbReference type="GO" id="GO:0016811">
    <property type="term" value="F:hydrolase activity, acting on carbon-nitrogen (but not peptide) bonds, in linear amides"/>
    <property type="evidence" value="ECO:0007669"/>
    <property type="project" value="InterPro"/>
</dbReference>
<keyword evidence="7" id="KW-1185">Reference proteome</keyword>
<dbReference type="RefSeq" id="WP_150417003.1">
    <property type="nucleotide sequence ID" value="NZ_VYQF01000013.1"/>
</dbReference>
<feature type="active site" description="Nucleophile" evidence="4">
    <location>
        <position position="280"/>
    </location>
</feature>
<keyword evidence="3" id="KW-0865">Zymogen</keyword>
<dbReference type="Gene3D" id="1.10.439.10">
    <property type="entry name" value="Penicillin Amidohydrolase, domain 1"/>
    <property type="match status" value="1"/>
</dbReference>
<evidence type="ECO:0000313" key="7">
    <source>
        <dbReference type="Proteomes" id="UP000326903"/>
    </source>
</evidence>
<dbReference type="Gene3D" id="1.10.1400.10">
    <property type="match status" value="1"/>
</dbReference>
<dbReference type="SUPFAM" id="SSF56235">
    <property type="entry name" value="N-terminal nucleophile aminohydrolases (Ntn hydrolases)"/>
    <property type="match status" value="1"/>
</dbReference>
<dbReference type="InterPro" id="IPR014395">
    <property type="entry name" value="Pen/GL7ACA/AHL_acylase"/>
</dbReference>
<keyword evidence="5" id="KW-0106">Calcium</keyword>
<dbReference type="Pfam" id="PF01804">
    <property type="entry name" value="Penicil_amidase"/>
    <property type="match status" value="1"/>
</dbReference>
<dbReference type="GO" id="GO:0046872">
    <property type="term" value="F:metal ion binding"/>
    <property type="evidence" value="ECO:0007669"/>
    <property type="project" value="UniProtKB-KW"/>
</dbReference>